<keyword evidence="10" id="KW-1133">Transmembrane helix</keyword>
<comment type="subcellular location">
    <subcellularLocation>
        <location evidence="2">Cell membrane</location>
        <topology evidence="2">Multi-pass membrane protein</topology>
    </subcellularLocation>
</comment>
<name>A0A0U5H4S2_9EURY</name>
<comment type="catalytic activity">
    <reaction evidence="1">
        <text>ATP + protein L-histidine = ADP + protein N-phospho-L-histidine.</text>
        <dbReference type="EC" id="2.7.13.3"/>
    </reaction>
</comment>
<evidence type="ECO:0000256" key="1">
    <source>
        <dbReference type="ARBA" id="ARBA00000085"/>
    </source>
</evidence>
<dbReference type="Proteomes" id="UP000066737">
    <property type="component" value="Chromosome I"/>
</dbReference>
<dbReference type="SUPFAM" id="SSF55874">
    <property type="entry name" value="ATPase domain of HSP90 chaperone/DNA topoisomerase II/histidine kinase"/>
    <property type="match status" value="1"/>
</dbReference>
<dbReference type="CDD" id="cd00082">
    <property type="entry name" value="HisKA"/>
    <property type="match status" value="1"/>
</dbReference>
<dbReference type="Pfam" id="PF02518">
    <property type="entry name" value="HATPase_c"/>
    <property type="match status" value="1"/>
</dbReference>
<dbReference type="GO" id="GO:0000155">
    <property type="term" value="F:phosphorelay sensor kinase activity"/>
    <property type="evidence" value="ECO:0007669"/>
    <property type="project" value="InterPro"/>
</dbReference>
<dbReference type="Pfam" id="PF16926">
    <property type="entry name" value="HisKA_4TM"/>
    <property type="match status" value="1"/>
</dbReference>
<evidence type="ECO:0000313" key="12">
    <source>
        <dbReference type="EMBL" id="CQH51403.1"/>
    </source>
</evidence>
<dbReference type="InterPro" id="IPR036097">
    <property type="entry name" value="HisK_dim/P_sf"/>
</dbReference>
<dbReference type="InterPro" id="IPR050980">
    <property type="entry name" value="2C_sensor_his_kinase"/>
</dbReference>
<dbReference type="AlphaFoldDB" id="A0A0U5H4S2"/>
<dbReference type="InterPro" id="IPR003661">
    <property type="entry name" value="HisK_dim/P_dom"/>
</dbReference>
<dbReference type="InterPro" id="IPR036890">
    <property type="entry name" value="HATPase_C_sf"/>
</dbReference>
<evidence type="ECO:0000256" key="8">
    <source>
        <dbReference type="ARBA" id="ARBA00022777"/>
    </source>
</evidence>
<evidence type="ECO:0000256" key="9">
    <source>
        <dbReference type="ARBA" id="ARBA00022840"/>
    </source>
</evidence>
<accession>A0A0U5H4S2</accession>
<dbReference type="Gene3D" id="1.10.287.130">
    <property type="match status" value="1"/>
</dbReference>
<dbReference type="STRING" id="1407499.HHUB_1728"/>
<proteinExistence type="predicted"/>
<reference evidence="13" key="1">
    <citation type="journal article" date="2016" name="Environ. Microbiol.">
        <title>The complete genome of a viable archaeum isolated from 123-million-year-old rock salt.</title>
        <authorList>
            <person name="Jaakkola S.T."/>
            <person name="Pfeiffer F."/>
            <person name="Ravantti J.J."/>
            <person name="Guo Q."/>
            <person name="Liu Y."/>
            <person name="Chen X."/>
            <person name="Ma H."/>
            <person name="Yang C."/>
            <person name="Oksanen H.M."/>
            <person name="Bamford D.H."/>
        </authorList>
    </citation>
    <scope>NUCLEOTIDE SEQUENCE</scope>
    <source>
        <strain evidence="13">JI20-1</strain>
    </source>
</reference>
<dbReference type="GO" id="GO:0005886">
    <property type="term" value="C:plasma membrane"/>
    <property type="evidence" value="ECO:0007669"/>
    <property type="project" value="UniProtKB-SubCell"/>
</dbReference>
<keyword evidence="8 12" id="KW-0418">Kinase</keyword>
<evidence type="ECO:0000256" key="10">
    <source>
        <dbReference type="SAM" id="Phobius"/>
    </source>
</evidence>
<evidence type="ECO:0000256" key="6">
    <source>
        <dbReference type="ARBA" id="ARBA00022679"/>
    </source>
</evidence>
<keyword evidence="10" id="KW-0472">Membrane</keyword>
<dbReference type="InterPro" id="IPR005467">
    <property type="entry name" value="His_kinase_dom"/>
</dbReference>
<dbReference type="EMBL" id="LN831302">
    <property type="protein sequence ID" value="CQH51403.1"/>
    <property type="molecule type" value="Genomic_DNA"/>
</dbReference>
<dbReference type="GO" id="GO:0005524">
    <property type="term" value="F:ATP binding"/>
    <property type="evidence" value="ECO:0007669"/>
    <property type="project" value="UniProtKB-KW"/>
</dbReference>
<protein>
    <recommendedName>
        <fullName evidence="3">histidine kinase</fullName>
        <ecNumber evidence="3">2.7.13.3</ecNumber>
    </recommendedName>
</protein>
<evidence type="ECO:0000256" key="4">
    <source>
        <dbReference type="ARBA" id="ARBA00022475"/>
    </source>
</evidence>
<keyword evidence="7" id="KW-0547">Nucleotide-binding</keyword>
<evidence type="ECO:0000256" key="7">
    <source>
        <dbReference type="ARBA" id="ARBA00022741"/>
    </source>
</evidence>
<dbReference type="PANTHER" id="PTHR44936">
    <property type="entry name" value="SENSOR PROTEIN CREC"/>
    <property type="match status" value="1"/>
</dbReference>
<gene>
    <name evidence="12" type="ORF">HHUB_1728</name>
</gene>
<dbReference type="PRINTS" id="PR00344">
    <property type="entry name" value="BCTRLSENSOR"/>
</dbReference>
<keyword evidence="4" id="KW-1003">Cell membrane</keyword>
<dbReference type="SUPFAM" id="SSF47384">
    <property type="entry name" value="Homodimeric domain of signal transducing histidine kinase"/>
    <property type="match status" value="1"/>
</dbReference>
<evidence type="ECO:0000259" key="11">
    <source>
        <dbReference type="PROSITE" id="PS50109"/>
    </source>
</evidence>
<keyword evidence="5" id="KW-0597">Phosphoprotein</keyword>
<evidence type="ECO:0000256" key="2">
    <source>
        <dbReference type="ARBA" id="ARBA00004651"/>
    </source>
</evidence>
<dbReference type="Gene3D" id="3.30.565.10">
    <property type="entry name" value="Histidine kinase-like ATPase, C-terminal domain"/>
    <property type="match status" value="1"/>
</dbReference>
<dbReference type="PANTHER" id="PTHR44936:SF10">
    <property type="entry name" value="SENSOR PROTEIN RSTB"/>
    <property type="match status" value="1"/>
</dbReference>
<keyword evidence="9" id="KW-0067">ATP-binding</keyword>
<dbReference type="PROSITE" id="PS50109">
    <property type="entry name" value="HIS_KIN"/>
    <property type="match status" value="1"/>
</dbReference>
<organism evidence="12 13">
    <name type="scientific">Halobacterium hubeiense</name>
    <dbReference type="NCBI Taxonomy" id="1407499"/>
    <lineage>
        <taxon>Archaea</taxon>
        <taxon>Methanobacteriati</taxon>
        <taxon>Methanobacteriota</taxon>
        <taxon>Stenosarchaea group</taxon>
        <taxon>Halobacteria</taxon>
        <taxon>Halobacteriales</taxon>
        <taxon>Halobacteriaceae</taxon>
        <taxon>Halobacterium</taxon>
    </lineage>
</organism>
<keyword evidence="6 12" id="KW-0808">Transferase</keyword>
<dbReference type="SMART" id="SM00387">
    <property type="entry name" value="HATPase_c"/>
    <property type="match status" value="1"/>
</dbReference>
<dbReference type="InterPro" id="IPR003594">
    <property type="entry name" value="HATPase_dom"/>
</dbReference>
<evidence type="ECO:0000256" key="3">
    <source>
        <dbReference type="ARBA" id="ARBA00012438"/>
    </source>
</evidence>
<keyword evidence="10" id="KW-0812">Transmembrane</keyword>
<keyword evidence="13" id="KW-1185">Reference proteome</keyword>
<feature type="domain" description="Histidine kinase" evidence="11">
    <location>
        <begin position="145"/>
        <end position="337"/>
    </location>
</feature>
<feature type="transmembrane region" description="Helical" evidence="10">
    <location>
        <begin position="35"/>
        <end position="55"/>
    </location>
</feature>
<feature type="transmembrane region" description="Helical" evidence="10">
    <location>
        <begin position="101"/>
        <end position="123"/>
    </location>
</feature>
<feature type="transmembrane region" description="Helical" evidence="10">
    <location>
        <begin position="67"/>
        <end position="89"/>
    </location>
</feature>
<dbReference type="EC" id="2.7.13.3" evidence="3"/>
<dbReference type="InterPro" id="IPR031623">
    <property type="entry name" value="HisKA_4TM"/>
</dbReference>
<evidence type="ECO:0000313" key="13">
    <source>
        <dbReference type="Proteomes" id="UP000066737"/>
    </source>
</evidence>
<dbReference type="InterPro" id="IPR004358">
    <property type="entry name" value="Sig_transdc_His_kin-like_C"/>
</dbReference>
<dbReference type="KEGG" id="hhb:Hhub_1728"/>
<evidence type="ECO:0000256" key="5">
    <source>
        <dbReference type="ARBA" id="ARBA00022553"/>
    </source>
</evidence>
<sequence length="339" mass="35546">MPVAVVVGFAVALLAVSAAHHATEIEHINHTGGPLSAFVVDAIPAALLLVAGYWLHGADVDADARWLVAAWSMAGSALFTSVTVLTVAIREFEGRNVVEPVFPMLVDAGVGAVAGFAAGVFYVRARRDAERAARASDAFAFVNDVLRHDIRNSLGIIRGQAELLATASDDEAVESRATTIHEQTDEALDRIENAGTIADTLGDDAALEPVDLVPAVETAADRVADAHAVAVDTELPERALVRANDAVQSVVDNLVENAAEHNDADDPRVEVAVARANETVRFEVRDNGPGVETDVLADADGGLELVRTLVDHYDGHVEAAANEPRGAVFAVELPRAGAA</sequence>